<dbReference type="Gene3D" id="3.40.50.300">
    <property type="entry name" value="P-loop containing nucleotide triphosphate hydrolases"/>
    <property type="match status" value="1"/>
</dbReference>
<dbReference type="PANTHER" id="PTHR10039">
    <property type="entry name" value="AMELOGENIN"/>
    <property type="match status" value="1"/>
</dbReference>
<evidence type="ECO:0000313" key="4">
    <source>
        <dbReference type="EMBL" id="KAF9458539.1"/>
    </source>
</evidence>
<dbReference type="GO" id="GO:0007166">
    <property type="term" value="P:cell surface receptor signaling pathway"/>
    <property type="evidence" value="ECO:0007669"/>
    <property type="project" value="InterPro"/>
</dbReference>
<dbReference type="EMBL" id="MU150337">
    <property type="protein sequence ID" value="KAF9458539.1"/>
    <property type="molecule type" value="Genomic_DNA"/>
</dbReference>
<sequence length="525" mass="57953">MAEIPRSSWLKRQLHKLKDKTSRGRSRERTTAAQLRRPDLPERPSPTAPDVLQESSERPGVPAVVTPTPPLLAPGHPTGLSRSSIEGVAAMAGAASAGSVSTAPTSTHSQTESRLAHNVRLTAKGTLWALSIAAEGLPIPGGKAIFNSIRKIIDIVDVVQANQDGFQVLEQRCQELMSTVLEPLKGKSLLEIPPMLQNSLNKLESNVAGLSYKVEQKLGLSMLNHIINHEENAAIIKDMNDQIQHFLGLYKLNIDKWTIMMIEQAQNRQALMQLKQVVAGFDDISSHERSSCFSGTREKLLTEVKAWIDDPNMDKPIYVLYGIAGIGKTTVAQTVAEYAASRGLLGASFFFSRAEEDRKSGDYFFSTLASQLAQYDAHLADQIAFALLSAPGAPLKALPLQMKHLIIEPIQKAKLSQSPVIVVIDAFDECEPNHAKTILDLLAKGVQSMPNFKVFLTTRPESHIKEKLLVQGHLLPFHLHEIEKSVAKGYIDLYLGEEGQHYVWQILVLLFSRLCYNKKSTVFHS</sequence>
<dbReference type="Pfam" id="PF24883">
    <property type="entry name" value="NPHP3_N"/>
    <property type="match status" value="1"/>
</dbReference>
<organism evidence="4 5">
    <name type="scientific">Collybia nuda</name>
    <dbReference type="NCBI Taxonomy" id="64659"/>
    <lineage>
        <taxon>Eukaryota</taxon>
        <taxon>Fungi</taxon>
        <taxon>Dikarya</taxon>
        <taxon>Basidiomycota</taxon>
        <taxon>Agaricomycotina</taxon>
        <taxon>Agaricomycetes</taxon>
        <taxon>Agaricomycetidae</taxon>
        <taxon>Agaricales</taxon>
        <taxon>Tricholomatineae</taxon>
        <taxon>Clitocybaceae</taxon>
        <taxon>Collybia</taxon>
    </lineage>
</organism>
<dbReference type="Proteomes" id="UP000807353">
    <property type="component" value="Unassembled WGS sequence"/>
</dbReference>
<name>A0A9P5XWV9_9AGAR</name>
<reference evidence="4" key="1">
    <citation type="submission" date="2020-11" db="EMBL/GenBank/DDBJ databases">
        <authorList>
            <consortium name="DOE Joint Genome Institute"/>
            <person name="Ahrendt S."/>
            <person name="Riley R."/>
            <person name="Andreopoulos W."/>
            <person name="Labutti K."/>
            <person name="Pangilinan J."/>
            <person name="Ruiz-Duenas F.J."/>
            <person name="Barrasa J.M."/>
            <person name="Sanchez-Garcia M."/>
            <person name="Camarero S."/>
            <person name="Miyauchi S."/>
            <person name="Serrano A."/>
            <person name="Linde D."/>
            <person name="Babiker R."/>
            <person name="Drula E."/>
            <person name="Ayuso-Fernandez I."/>
            <person name="Pacheco R."/>
            <person name="Padilla G."/>
            <person name="Ferreira P."/>
            <person name="Barriuso J."/>
            <person name="Kellner H."/>
            <person name="Castanera R."/>
            <person name="Alfaro M."/>
            <person name="Ramirez L."/>
            <person name="Pisabarro A.G."/>
            <person name="Kuo A."/>
            <person name="Tritt A."/>
            <person name="Lipzen A."/>
            <person name="He G."/>
            <person name="Yan M."/>
            <person name="Ng V."/>
            <person name="Cullen D."/>
            <person name="Martin F."/>
            <person name="Rosso M.-N."/>
            <person name="Henrissat B."/>
            <person name="Hibbett D."/>
            <person name="Martinez A.T."/>
            <person name="Grigoriev I.V."/>
        </authorList>
    </citation>
    <scope>NUCLEOTIDE SEQUENCE</scope>
    <source>
        <strain evidence="4">CBS 247.69</strain>
    </source>
</reference>
<evidence type="ECO:0000256" key="2">
    <source>
        <dbReference type="SAM" id="MobiDB-lite"/>
    </source>
</evidence>
<keyword evidence="5" id="KW-1185">Reference proteome</keyword>
<feature type="compositionally biased region" description="Basic and acidic residues" evidence="2">
    <location>
        <begin position="19"/>
        <end position="42"/>
    </location>
</feature>
<proteinExistence type="predicted"/>
<dbReference type="InterPro" id="IPR007111">
    <property type="entry name" value="NACHT_NTPase"/>
</dbReference>
<evidence type="ECO:0000256" key="1">
    <source>
        <dbReference type="ARBA" id="ARBA00022737"/>
    </source>
</evidence>
<accession>A0A9P5XWV9</accession>
<dbReference type="InterPro" id="IPR056884">
    <property type="entry name" value="NPHP3-like_N"/>
</dbReference>
<keyword evidence="1" id="KW-0677">Repeat</keyword>
<dbReference type="OrthoDB" id="3266532at2759"/>
<evidence type="ECO:0000313" key="5">
    <source>
        <dbReference type="Proteomes" id="UP000807353"/>
    </source>
</evidence>
<dbReference type="InterPro" id="IPR036537">
    <property type="entry name" value="Adaptor_Cbl_N_dom_sf"/>
</dbReference>
<gene>
    <name evidence="4" type="ORF">BDZ94DRAFT_83542</name>
</gene>
<dbReference type="PROSITE" id="PS50837">
    <property type="entry name" value="NACHT"/>
    <property type="match status" value="1"/>
</dbReference>
<dbReference type="InterPro" id="IPR027417">
    <property type="entry name" value="P-loop_NTPase"/>
</dbReference>
<dbReference type="InterPro" id="IPR059179">
    <property type="entry name" value="MLKL-like_MCAfunc"/>
</dbReference>
<comment type="caution">
    <text evidence="4">The sequence shown here is derived from an EMBL/GenBank/DDBJ whole genome shotgun (WGS) entry which is preliminary data.</text>
</comment>
<dbReference type="AlphaFoldDB" id="A0A9P5XWV9"/>
<dbReference type="CDD" id="cd21037">
    <property type="entry name" value="MLKL_NTD"/>
    <property type="match status" value="1"/>
</dbReference>
<feature type="region of interest" description="Disordered" evidence="2">
    <location>
        <begin position="1"/>
        <end position="79"/>
    </location>
</feature>
<evidence type="ECO:0000259" key="3">
    <source>
        <dbReference type="PROSITE" id="PS50837"/>
    </source>
</evidence>
<feature type="domain" description="NACHT" evidence="3">
    <location>
        <begin position="316"/>
        <end position="468"/>
    </location>
</feature>
<dbReference type="SUPFAM" id="SSF52540">
    <property type="entry name" value="P-loop containing nucleoside triphosphate hydrolases"/>
    <property type="match status" value="1"/>
</dbReference>
<protein>
    <recommendedName>
        <fullName evidence="3">NACHT domain-containing protein</fullName>
    </recommendedName>
</protein>
<dbReference type="Gene3D" id="1.20.930.20">
    <property type="entry name" value="Adaptor protein Cbl, N-terminal domain"/>
    <property type="match status" value="1"/>
</dbReference>